<accession>A0A5N6H915</accession>
<dbReference type="Proteomes" id="UP000325434">
    <property type="component" value="Unassembled WGS sequence"/>
</dbReference>
<gene>
    <name evidence="1" type="ORF">BDV35DRAFT_342633</name>
</gene>
<proteinExistence type="predicted"/>
<evidence type="ECO:0000313" key="1">
    <source>
        <dbReference type="EMBL" id="KAB8250274.1"/>
    </source>
</evidence>
<name>A0A5N6H915_ASPFL</name>
<organism evidence="1">
    <name type="scientific">Aspergillus flavus</name>
    <dbReference type="NCBI Taxonomy" id="5059"/>
    <lineage>
        <taxon>Eukaryota</taxon>
        <taxon>Fungi</taxon>
        <taxon>Dikarya</taxon>
        <taxon>Ascomycota</taxon>
        <taxon>Pezizomycotina</taxon>
        <taxon>Eurotiomycetes</taxon>
        <taxon>Eurotiomycetidae</taxon>
        <taxon>Eurotiales</taxon>
        <taxon>Aspergillaceae</taxon>
        <taxon>Aspergillus</taxon>
        <taxon>Aspergillus subgen. Circumdati</taxon>
    </lineage>
</organism>
<reference evidence="1" key="1">
    <citation type="submission" date="2019-04" db="EMBL/GenBank/DDBJ databases">
        <title>Friends and foes A comparative genomics study of 23 Aspergillus species from section Flavi.</title>
        <authorList>
            <consortium name="DOE Joint Genome Institute"/>
            <person name="Kjaerbolling I."/>
            <person name="Vesth T."/>
            <person name="Frisvad J.C."/>
            <person name="Nybo J.L."/>
            <person name="Theobald S."/>
            <person name="Kildgaard S."/>
            <person name="Isbrandt T."/>
            <person name="Kuo A."/>
            <person name="Sato A."/>
            <person name="Lyhne E.K."/>
            <person name="Kogle M.E."/>
            <person name="Wiebenga A."/>
            <person name="Kun R.S."/>
            <person name="Lubbers R.J."/>
            <person name="Makela M.R."/>
            <person name="Barry K."/>
            <person name="Chovatia M."/>
            <person name="Clum A."/>
            <person name="Daum C."/>
            <person name="Haridas S."/>
            <person name="He G."/>
            <person name="LaButti K."/>
            <person name="Lipzen A."/>
            <person name="Mondo S."/>
            <person name="Riley R."/>
            <person name="Salamov A."/>
            <person name="Simmons B.A."/>
            <person name="Magnuson J.K."/>
            <person name="Henrissat B."/>
            <person name="Mortensen U.H."/>
            <person name="Larsen T.O."/>
            <person name="Devries R.P."/>
            <person name="Grigoriev I.V."/>
            <person name="Machida M."/>
            <person name="Baker S.E."/>
            <person name="Andersen M.R."/>
        </authorList>
    </citation>
    <scope>NUCLEOTIDE SEQUENCE [LARGE SCALE GENOMIC DNA]</scope>
    <source>
        <strain evidence="1">CBS 121.62</strain>
    </source>
</reference>
<protein>
    <submittedName>
        <fullName evidence="1">Uncharacterized protein</fullName>
    </submittedName>
</protein>
<dbReference type="AlphaFoldDB" id="A0A5N6H915"/>
<dbReference type="EMBL" id="ML734566">
    <property type="protein sequence ID" value="KAB8250274.1"/>
    <property type="molecule type" value="Genomic_DNA"/>
</dbReference>
<sequence>MKVWRLECDWKHLTCFPEGVGGTCCVSYTSSIFSNLEVETLILATSQRRGKRNTRRAILKVHP</sequence>